<keyword evidence="2 4" id="KW-0863">Zinc-finger</keyword>
<reference evidence="6" key="1">
    <citation type="journal article" date="2023" name="bioRxiv">
        <title>Improved chromosome-level genome assembly for marigold (Tagetes erecta).</title>
        <authorList>
            <person name="Jiang F."/>
            <person name="Yuan L."/>
            <person name="Wang S."/>
            <person name="Wang H."/>
            <person name="Xu D."/>
            <person name="Wang A."/>
            <person name="Fan W."/>
        </authorList>
    </citation>
    <scope>NUCLEOTIDE SEQUENCE</scope>
    <source>
        <strain evidence="6">WSJ</strain>
        <tissue evidence="6">Leaf</tissue>
    </source>
</reference>
<evidence type="ECO:0000256" key="4">
    <source>
        <dbReference type="PROSITE-ProRule" id="PRU00175"/>
    </source>
</evidence>
<dbReference type="InterPro" id="IPR013083">
    <property type="entry name" value="Znf_RING/FYVE/PHD"/>
</dbReference>
<sequence length="329" mass="36364">MNTHRQSLTILDIELGRSINTVARSSPRSEPHIQDPTFFTGRFALRLGPPSSLSEDGNSSRAHETQHVVSEPDVLAVAQLCLVMINFLILDTLISQMWIFLPVLAHTDPCELRLDLPGSRQPGRADVEVMYDNDVLIAQLPPAAYRQARVFNRIYRSWIDDMELVNTYSRNIRRRRGLYRHSPYSMNFDGTIGSLFDHVEPVAPPPLPFPPLPSLTTQLPLPRQRFPSPPPSLPLPLPSLPLPTPVLPSAPPLLPSPPPTAPSPASPLPTYACPICWGPMSEDILATKCGHVFCDGCIKIAMSARAKCPVCRSKITSRGLLKIFLNPSV</sequence>
<dbReference type="PANTHER" id="PTHR47094">
    <property type="entry name" value="ELFLESS, ISOFORM B"/>
    <property type="match status" value="1"/>
</dbReference>
<dbReference type="GO" id="GO:0008270">
    <property type="term" value="F:zinc ion binding"/>
    <property type="evidence" value="ECO:0007669"/>
    <property type="project" value="UniProtKB-KW"/>
</dbReference>
<dbReference type="GO" id="GO:0061630">
    <property type="term" value="F:ubiquitin protein ligase activity"/>
    <property type="evidence" value="ECO:0007669"/>
    <property type="project" value="InterPro"/>
</dbReference>
<evidence type="ECO:0000259" key="5">
    <source>
        <dbReference type="PROSITE" id="PS50089"/>
    </source>
</evidence>
<dbReference type="Pfam" id="PF13923">
    <property type="entry name" value="zf-C3HC4_2"/>
    <property type="match status" value="1"/>
</dbReference>
<comment type="caution">
    <text evidence="6">The sequence shown here is derived from an EMBL/GenBank/DDBJ whole genome shotgun (WGS) entry which is preliminary data.</text>
</comment>
<dbReference type="PROSITE" id="PS00518">
    <property type="entry name" value="ZF_RING_1"/>
    <property type="match status" value="1"/>
</dbReference>
<gene>
    <name evidence="6" type="ORF">QVD17_22339</name>
</gene>
<dbReference type="Proteomes" id="UP001229421">
    <property type="component" value="Unassembled WGS sequence"/>
</dbReference>
<dbReference type="GO" id="GO:0033768">
    <property type="term" value="C:SUMO-targeted ubiquitin ligase complex"/>
    <property type="evidence" value="ECO:0007669"/>
    <property type="project" value="TreeGrafter"/>
</dbReference>
<organism evidence="6 7">
    <name type="scientific">Tagetes erecta</name>
    <name type="common">African marigold</name>
    <dbReference type="NCBI Taxonomy" id="13708"/>
    <lineage>
        <taxon>Eukaryota</taxon>
        <taxon>Viridiplantae</taxon>
        <taxon>Streptophyta</taxon>
        <taxon>Embryophyta</taxon>
        <taxon>Tracheophyta</taxon>
        <taxon>Spermatophyta</taxon>
        <taxon>Magnoliopsida</taxon>
        <taxon>eudicotyledons</taxon>
        <taxon>Gunneridae</taxon>
        <taxon>Pentapetalae</taxon>
        <taxon>asterids</taxon>
        <taxon>campanulids</taxon>
        <taxon>Asterales</taxon>
        <taxon>Asteraceae</taxon>
        <taxon>Asteroideae</taxon>
        <taxon>Heliantheae alliance</taxon>
        <taxon>Tageteae</taxon>
        <taxon>Tagetes</taxon>
    </lineage>
</organism>
<dbReference type="PANTHER" id="PTHR47094:SF1">
    <property type="entry name" value="RING-TYPE E3 UBIQUITIN TRANSFERASE"/>
    <property type="match status" value="1"/>
</dbReference>
<keyword evidence="3" id="KW-0862">Zinc</keyword>
<proteinExistence type="predicted"/>
<dbReference type="SMART" id="SM00184">
    <property type="entry name" value="RING"/>
    <property type="match status" value="1"/>
</dbReference>
<protein>
    <recommendedName>
        <fullName evidence="5">RING-type domain-containing protein</fullName>
    </recommendedName>
</protein>
<keyword evidence="1" id="KW-0479">Metal-binding</keyword>
<dbReference type="InterPro" id="IPR049627">
    <property type="entry name" value="SLX8"/>
</dbReference>
<keyword evidence="7" id="KW-1185">Reference proteome</keyword>
<evidence type="ECO:0000256" key="1">
    <source>
        <dbReference type="ARBA" id="ARBA00022723"/>
    </source>
</evidence>
<dbReference type="SUPFAM" id="SSF57850">
    <property type="entry name" value="RING/U-box"/>
    <property type="match status" value="1"/>
</dbReference>
<name>A0AAD8KJA5_TARER</name>
<accession>A0AAD8KJA5</accession>
<dbReference type="InterPro" id="IPR001841">
    <property type="entry name" value="Znf_RING"/>
</dbReference>
<dbReference type="Gene3D" id="3.30.40.10">
    <property type="entry name" value="Zinc/RING finger domain, C3HC4 (zinc finger)"/>
    <property type="match status" value="1"/>
</dbReference>
<evidence type="ECO:0000256" key="3">
    <source>
        <dbReference type="ARBA" id="ARBA00022833"/>
    </source>
</evidence>
<dbReference type="GO" id="GO:0140082">
    <property type="term" value="F:SUMO-ubiquitin ligase activity"/>
    <property type="evidence" value="ECO:0007669"/>
    <property type="project" value="TreeGrafter"/>
</dbReference>
<dbReference type="AlphaFoldDB" id="A0AAD8KJA5"/>
<evidence type="ECO:0000313" key="6">
    <source>
        <dbReference type="EMBL" id="KAK1420610.1"/>
    </source>
</evidence>
<dbReference type="GO" id="GO:0006511">
    <property type="term" value="P:ubiquitin-dependent protein catabolic process"/>
    <property type="evidence" value="ECO:0007669"/>
    <property type="project" value="TreeGrafter"/>
</dbReference>
<evidence type="ECO:0000313" key="7">
    <source>
        <dbReference type="Proteomes" id="UP001229421"/>
    </source>
</evidence>
<dbReference type="InterPro" id="IPR017907">
    <property type="entry name" value="Znf_RING_CS"/>
</dbReference>
<dbReference type="EMBL" id="JAUHHV010000006">
    <property type="protein sequence ID" value="KAK1420610.1"/>
    <property type="molecule type" value="Genomic_DNA"/>
</dbReference>
<dbReference type="PROSITE" id="PS50089">
    <property type="entry name" value="ZF_RING_2"/>
    <property type="match status" value="1"/>
</dbReference>
<evidence type="ECO:0000256" key="2">
    <source>
        <dbReference type="ARBA" id="ARBA00022771"/>
    </source>
</evidence>
<dbReference type="GO" id="GO:0032183">
    <property type="term" value="F:SUMO binding"/>
    <property type="evidence" value="ECO:0007669"/>
    <property type="project" value="TreeGrafter"/>
</dbReference>
<feature type="domain" description="RING-type" evidence="5">
    <location>
        <begin position="273"/>
        <end position="312"/>
    </location>
</feature>